<dbReference type="Proteomes" id="UP000240794">
    <property type="component" value="Segment"/>
</dbReference>
<accession>A0A2D2W3B0</accession>
<organism evidence="1 2">
    <name type="scientific">Escherichia phage St11Ph5</name>
    <dbReference type="NCBI Taxonomy" id="2047765"/>
    <lineage>
        <taxon>Viruses</taxon>
        <taxon>Duplodnaviria</taxon>
        <taxon>Heunggongvirae</taxon>
        <taxon>Uroviricota</taxon>
        <taxon>Caudoviricetes</taxon>
        <taxon>Schitoviridae</taxon>
        <taxon>Enquatrovirinae</taxon>
        <taxon>Gamaleyavirus</taxon>
        <taxon>Gamaleyavirus St11ph5</taxon>
    </lineage>
</organism>
<keyword evidence="2" id="KW-1185">Reference proteome</keyword>
<sequence>MNRVLYLHQYTDDVSVYSENVNKAIDWLLPQDCHMLMLSGELADSTRGSILLLNSLAKLTILNPGESIEIPAGESAFLFFEPRIEEGFVGLTIDSRPNKDFKRVRIITPRVSL</sequence>
<reference evidence="1 2" key="1">
    <citation type="submission" date="2017-10" db="EMBL/GenBank/DDBJ databases">
        <title>St11Ph5, a novel member of G7CVirus Podoviridae family.</title>
        <authorList>
            <person name="Kulikov E.E."/>
            <person name="Golomidova A.K."/>
            <person name="Letarov A.V."/>
            <person name="Babenko V.V."/>
            <person name="Kostryukova E.S."/>
        </authorList>
    </citation>
    <scope>NUCLEOTIDE SEQUENCE [LARGE SCALE GENOMIC DNA]</scope>
</reference>
<dbReference type="EMBL" id="MG208881">
    <property type="protein sequence ID" value="ATS92549.1"/>
    <property type="molecule type" value="Genomic_DNA"/>
</dbReference>
<protein>
    <submittedName>
        <fullName evidence="1">Uncharacterized protein</fullName>
    </submittedName>
</protein>
<evidence type="ECO:0000313" key="2">
    <source>
        <dbReference type="Proteomes" id="UP000240794"/>
    </source>
</evidence>
<gene>
    <name evidence="1" type="ORF">St11Ph5_00088</name>
</gene>
<name>A0A2D2W3B0_9CAUD</name>
<evidence type="ECO:0000313" key="1">
    <source>
        <dbReference type="EMBL" id="ATS92549.1"/>
    </source>
</evidence>
<proteinExistence type="predicted"/>